<evidence type="ECO:0000313" key="1">
    <source>
        <dbReference type="EMBL" id="AOQ22884.1"/>
    </source>
</evidence>
<dbReference type="RefSeq" id="WP_011392007.1">
    <property type="nucleotide sequence ID" value="NZ_BSDM01000004.1"/>
</dbReference>
<organism evidence="1 3">
    <name type="scientific">Neomoorella thermoacetica</name>
    <name type="common">Clostridium thermoaceticum</name>
    <dbReference type="NCBI Taxonomy" id="1525"/>
    <lineage>
        <taxon>Bacteria</taxon>
        <taxon>Bacillati</taxon>
        <taxon>Bacillota</taxon>
        <taxon>Clostridia</taxon>
        <taxon>Neomoorellales</taxon>
        <taxon>Neomoorellaceae</taxon>
        <taxon>Neomoorella</taxon>
    </lineage>
</organism>
<evidence type="ECO:0008006" key="5">
    <source>
        <dbReference type="Google" id="ProtNLM"/>
    </source>
</evidence>
<gene>
    <name evidence="1" type="ORF">Maut_00409</name>
    <name evidence="2" type="ORF">MTAT_24720</name>
</gene>
<protein>
    <recommendedName>
        <fullName evidence="5">Spore germination protein gerPA/gerPF</fullName>
    </recommendedName>
</protein>
<sequence length="85" mass="9156">MAVAVITGIIRINQFRTNAGMGQGKNVFEPWTMNTKSNMALGQVAGNLNFFSTGANIINDPDIIDNPIVDNGLKSNFAPANQEVF</sequence>
<proteinExistence type="predicted"/>
<keyword evidence="4" id="KW-1185">Reference proteome</keyword>
<dbReference type="KEGG" id="mtho:MOTHE_c04070"/>
<evidence type="ECO:0000313" key="2">
    <source>
        <dbReference type="EMBL" id="TYL09976.1"/>
    </source>
</evidence>
<reference evidence="2 4" key="2">
    <citation type="submission" date="2019-05" db="EMBL/GenBank/DDBJ databases">
        <title>Genome sequence of Moorella thermoacetica ATCC 33924.</title>
        <authorList>
            <person name="Poehlein A."/>
            <person name="Bengelsdorf F.R."/>
            <person name="Duerre P."/>
            <person name="Daniel R."/>
        </authorList>
    </citation>
    <scope>NUCLEOTIDE SEQUENCE [LARGE SCALE GENOMIC DNA]</scope>
    <source>
        <strain evidence="2 4">ATCC 33924</strain>
    </source>
</reference>
<accession>A0A1D7X7J6</accession>
<dbReference type="AlphaFoldDB" id="A0A1D7X7J6"/>
<dbReference type="GeneID" id="45616508"/>
<dbReference type="Proteomes" id="UP000322283">
    <property type="component" value="Unassembled WGS sequence"/>
</dbReference>
<dbReference type="KEGG" id="mthz:MOTHA_c04960"/>
<reference evidence="1 3" key="1">
    <citation type="submission" date="2016-08" db="EMBL/GenBank/DDBJ databases">
        <title>Moorella thermoacetica DSM 103132.</title>
        <authorList>
            <person name="Jendresen C.B."/>
            <person name="Redl S.M."/>
            <person name="Jensen T.O."/>
            <person name="Nielsen A.T."/>
        </authorList>
    </citation>
    <scope>NUCLEOTIDE SEQUENCE [LARGE SCALE GENOMIC DNA]</scope>
    <source>
        <strain evidence="1 3">DSM 103132</strain>
    </source>
</reference>
<dbReference type="EMBL" id="VCDX01000011">
    <property type="protein sequence ID" value="TYL09976.1"/>
    <property type="molecule type" value="Genomic_DNA"/>
</dbReference>
<name>A0A1D7X7J6_NEOTH</name>
<evidence type="ECO:0000313" key="3">
    <source>
        <dbReference type="Proteomes" id="UP000094598"/>
    </source>
</evidence>
<dbReference type="OMA" id="FRTNAGM"/>
<dbReference type="EMBL" id="CP017019">
    <property type="protein sequence ID" value="AOQ22884.1"/>
    <property type="molecule type" value="Genomic_DNA"/>
</dbReference>
<dbReference type="Proteomes" id="UP000094598">
    <property type="component" value="Chromosome"/>
</dbReference>
<evidence type="ECO:0000313" key="4">
    <source>
        <dbReference type="Proteomes" id="UP000322283"/>
    </source>
</evidence>